<keyword evidence="4" id="KW-1185">Reference proteome</keyword>
<accession>A0ABN7V3C2</accession>
<gene>
    <name evidence="3" type="ORF">GMARGA_LOCUS13866</name>
</gene>
<keyword evidence="2" id="KW-1133">Transmembrane helix</keyword>
<feature type="coiled-coil region" evidence="1">
    <location>
        <begin position="48"/>
        <end position="84"/>
    </location>
</feature>
<keyword evidence="1" id="KW-0175">Coiled coil</keyword>
<evidence type="ECO:0000256" key="2">
    <source>
        <dbReference type="SAM" id="Phobius"/>
    </source>
</evidence>
<evidence type="ECO:0000256" key="1">
    <source>
        <dbReference type="SAM" id="Coils"/>
    </source>
</evidence>
<reference evidence="3 4" key="1">
    <citation type="submission" date="2021-06" db="EMBL/GenBank/DDBJ databases">
        <authorList>
            <person name="Kallberg Y."/>
            <person name="Tangrot J."/>
            <person name="Rosling A."/>
        </authorList>
    </citation>
    <scope>NUCLEOTIDE SEQUENCE [LARGE SCALE GENOMIC DNA]</scope>
    <source>
        <strain evidence="3 4">120-4 pot B 10/14</strain>
    </source>
</reference>
<comment type="caution">
    <text evidence="3">The sequence shown here is derived from an EMBL/GenBank/DDBJ whole genome shotgun (WGS) entry which is preliminary data.</text>
</comment>
<feature type="transmembrane region" description="Helical" evidence="2">
    <location>
        <begin position="7"/>
        <end position="27"/>
    </location>
</feature>
<sequence length="97" mass="11106">MNQWYCIIPFGFATFTVFYGVLVPYFLAANVRNLNVATDVNNMIEIQAHEVVDQESELDKEIRLLEKQKRIAKLKKEIKGMETVELSTSKNLVANPS</sequence>
<proteinExistence type="predicted"/>
<keyword evidence="2" id="KW-0812">Transmembrane</keyword>
<dbReference type="EMBL" id="CAJVQB010008969">
    <property type="protein sequence ID" value="CAG8725161.1"/>
    <property type="molecule type" value="Genomic_DNA"/>
</dbReference>
<name>A0ABN7V3C2_GIGMA</name>
<protein>
    <submittedName>
        <fullName evidence="3">20619_t:CDS:1</fullName>
    </submittedName>
</protein>
<keyword evidence="2" id="KW-0472">Membrane</keyword>
<organism evidence="3 4">
    <name type="scientific">Gigaspora margarita</name>
    <dbReference type="NCBI Taxonomy" id="4874"/>
    <lineage>
        <taxon>Eukaryota</taxon>
        <taxon>Fungi</taxon>
        <taxon>Fungi incertae sedis</taxon>
        <taxon>Mucoromycota</taxon>
        <taxon>Glomeromycotina</taxon>
        <taxon>Glomeromycetes</taxon>
        <taxon>Diversisporales</taxon>
        <taxon>Gigasporaceae</taxon>
        <taxon>Gigaspora</taxon>
    </lineage>
</organism>
<evidence type="ECO:0000313" key="3">
    <source>
        <dbReference type="EMBL" id="CAG8725161.1"/>
    </source>
</evidence>
<evidence type="ECO:0000313" key="4">
    <source>
        <dbReference type="Proteomes" id="UP000789901"/>
    </source>
</evidence>
<dbReference type="Proteomes" id="UP000789901">
    <property type="component" value="Unassembled WGS sequence"/>
</dbReference>